<accession>A0A0E9VRS1</accession>
<proteinExistence type="predicted"/>
<organism evidence="1">
    <name type="scientific">Anguilla anguilla</name>
    <name type="common">European freshwater eel</name>
    <name type="synonym">Muraena anguilla</name>
    <dbReference type="NCBI Taxonomy" id="7936"/>
    <lineage>
        <taxon>Eukaryota</taxon>
        <taxon>Metazoa</taxon>
        <taxon>Chordata</taxon>
        <taxon>Craniata</taxon>
        <taxon>Vertebrata</taxon>
        <taxon>Euteleostomi</taxon>
        <taxon>Actinopterygii</taxon>
        <taxon>Neopterygii</taxon>
        <taxon>Teleostei</taxon>
        <taxon>Anguilliformes</taxon>
        <taxon>Anguillidae</taxon>
        <taxon>Anguilla</taxon>
    </lineage>
</organism>
<reference evidence="1" key="1">
    <citation type="submission" date="2014-11" db="EMBL/GenBank/DDBJ databases">
        <authorList>
            <person name="Amaro Gonzalez C."/>
        </authorList>
    </citation>
    <scope>NUCLEOTIDE SEQUENCE</scope>
</reference>
<sequence>MSVTEPVILHTHTRSSHILGFFLVLFRDICVEDS</sequence>
<dbReference type="AlphaFoldDB" id="A0A0E9VRS1"/>
<protein>
    <submittedName>
        <fullName evidence="1">Uncharacterized protein</fullName>
    </submittedName>
</protein>
<evidence type="ECO:0000313" key="1">
    <source>
        <dbReference type="EMBL" id="JAH80080.1"/>
    </source>
</evidence>
<dbReference type="EMBL" id="GBXM01028497">
    <property type="protein sequence ID" value="JAH80080.1"/>
    <property type="molecule type" value="Transcribed_RNA"/>
</dbReference>
<name>A0A0E9VRS1_ANGAN</name>
<reference evidence="1" key="2">
    <citation type="journal article" date="2015" name="Fish Shellfish Immunol.">
        <title>Early steps in the European eel (Anguilla anguilla)-Vibrio vulnificus interaction in the gills: Role of the RtxA13 toxin.</title>
        <authorList>
            <person name="Callol A."/>
            <person name="Pajuelo D."/>
            <person name="Ebbesson L."/>
            <person name="Teles M."/>
            <person name="MacKenzie S."/>
            <person name="Amaro C."/>
        </authorList>
    </citation>
    <scope>NUCLEOTIDE SEQUENCE</scope>
</reference>